<dbReference type="EMBL" id="JATAAI010000004">
    <property type="protein sequence ID" value="KAK1746520.1"/>
    <property type="molecule type" value="Genomic_DNA"/>
</dbReference>
<evidence type="ECO:0000313" key="3">
    <source>
        <dbReference type="Proteomes" id="UP001224775"/>
    </source>
</evidence>
<dbReference type="AlphaFoldDB" id="A0AAD9DI16"/>
<proteinExistence type="predicted"/>
<evidence type="ECO:0000256" key="1">
    <source>
        <dbReference type="SAM" id="MobiDB-lite"/>
    </source>
</evidence>
<protein>
    <submittedName>
        <fullName evidence="2">Uncharacterized protein</fullName>
    </submittedName>
</protein>
<organism evidence="2 3">
    <name type="scientific">Skeletonema marinoi</name>
    <dbReference type="NCBI Taxonomy" id="267567"/>
    <lineage>
        <taxon>Eukaryota</taxon>
        <taxon>Sar</taxon>
        <taxon>Stramenopiles</taxon>
        <taxon>Ochrophyta</taxon>
        <taxon>Bacillariophyta</taxon>
        <taxon>Coscinodiscophyceae</taxon>
        <taxon>Thalassiosirophycidae</taxon>
        <taxon>Thalassiosirales</taxon>
        <taxon>Skeletonemataceae</taxon>
        <taxon>Skeletonema</taxon>
        <taxon>Skeletonema marinoi-dohrnii complex</taxon>
    </lineage>
</organism>
<evidence type="ECO:0000313" key="2">
    <source>
        <dbReference type="EMBL" id="KAK1746520.1"/>
    </source>
</evidence>
<dbReference type="Gene3D" id="2.40.50.140">
    <property type="entry name" value="Nucleic acid-binding proteins"/>
    <property type="match status" value="1"/>
</dbReference>
<keyword evidence="3" id="KW-1185">Reference proteome</keyword>
<accession>A0AAD9DI16</accession>
<comment type="caution">
    <text evidence="2">The sequence shown here is derived from an EMBL/GenBank/DDBJ whole genome shotgun (WGS) entry which is preliminary data.</text>
</comment>
<dbReference type="InterPro" id="IPR012340">
    <property type="entry name" value="NA-bd_OB-fold"/>
</dbReference>
<dbReference type="Proteomes" id="UP001224775">
    <property type="component" value="Unassembled WGS sequence"/>
</dbReference>
<reference evidence="2" key="1">
    <citation type="submission" date="2023-06" db="EMBL/GenBank/DDBJ databases">
        <title>Survivors Of The Sea: Transcriptome response of Skeletonema marinoi to long-term dormancy.</title>
        <authorList>
            <person name="Pinder M.I.M."/>
            <person name="Kourtchenko O."/>
            <person name="Robertson E.K."/>
            <person name="Larsson T."/>
            <person name="Maumus F."/>
            <person name="Osuna-Cruz C.M."/>
            <person name="Vancaester E."/>
            <person name="Stenow R."/>
            <person name="Vandepoele K."/>
            <person name="Ploug H."/>
            <person name="Bruchert V."/>
            <person name="Godhe A."/>
            <person name="Topel M."/>
        </authorList>
    </citation>
    <scope>NUCLEOTIDE SEQUENCE</scope>
    <source>
        <strain evidence="2">R05AC</strain>
    </source>
</reference>
<sequence>MMLGAMASTGSKQLLLQLGRNISYFGGRSSALYRCPMQPSQHTPIKNTFFSSTAAAIDVEVEVEVEEPVKNTTYSDLIRNRNKPSEEPDKKSVEKEKKPPFTYGHIRGINREKGYAIIRDEVSNEQIHLKFTNIDISESAQHNAKFVNPVFSSGARVRFQVMPNPINSGAMSAYDVQRWNGNKIPLLHYKDALKIALRSRAWLGHRCYEILDEEQDAAAMSEQIRQAYEDSNKSTEWARSQLTDSNKIIRECKAELGNEVFDILENIYQIDDVQRKVEEAFLRCERTLKELELLGIREEEEEPRQKRNPVVVV</sequence>
<feature type="compositionally biased region" description="Basic and acidic residues" evidence="1">
    <location>
        <begin position="83"/>
        <end position="99"/>
    </location>
</feature>
<feature type="region of interest" description="Disordered" evidence="1">
    <location>
        <begin position="74"/>
        <end position="104"/>
    </location>
</feature>
<gene>
    <name evidence="2" type="ORF">QTG54_003127</name>
</gene>
<name>A0AAD9DI16_9STRA</name>